<dbReference type="Proteomes" id="UP000694924">
    <property type="component" value="Unplaced"/>
</dbReference>
<dbReference type="Pfam" id="PF00147">
    <property type="entry name" value="Fibrinogen_C"/>
    <property type="match status" value="1"/>
</dbReference>
<dbReference type="SUPFAM" id="SSF56496">
    <property type="entry name" value="Fibrinogen C-terminal domain-like"/>
    <property type="match status" value="1"/>
</dbReference>
<dbReference type="CDD" id="cd00087">
    <property type="entry name" value="FReD"/>
    <property type="match status" value="1"/>
</dbReference>
<feature type="coiled-coil region" evidence="2">
    <location>
        <begin position="376"/>
        <end position="436"/>
    </location>
</feature>
<protein>
    <submittedName>
        <fullName evidence="6">Protein scabrous-like isoform X1</fullName>
    </submittedName>
</protein>
<feature type="chain" id="PRO_5045473077" evidence="3">
    <location>
        <begin position="27"/>
        <end position="640"/>
    </location>
</feature>
<feature type="domain" description="Fibrinogen C-terminal" evidence="4">
    <location>
        <begin position="439"/>
        <end position="637"/>
    </location>
</feature>
<evidence type="ECO:0000313" key="6">
    <source>
        <dbReference type="RefSeq" id="XP_015178915.1"/>
    </source>
</evidence>
<dbReference type="SMART" id="SM00186">
    <property type="entry name" value="FBG"/>
    <property type="match status" value="1"/>
</dbReference>
<dbReference type="InterPro" id="IPR002181">
    <property type="entry name" value="Fibrinogen_a/b/g_C_dom"/>
</dbReference>
<keyword evidence="1" id="KW-1015">Disulfide bond</keyword>
<sequence>MKQISRNNMLTLCLLVIFMLNDTIGASTVPMNNENLENLVKSLKEQVNALLYHRQEDYNALEESLKHAIEKNTELIVLRKEVELLRKEVTELKGGSGNEAKNERLRVRWLGSAVTELQTEVAEVLRTRNASEELAERSRMRSELSLLKGDVAEVGRGIRNLGGRIAKFEAALGTIRIDITAVKERASKLSRTCADVASQIGTVQIELKSLKCDTPSDHKFHRFSVHRHEDKAREDNEIKNEVLLHESRRRHSYTKPLMMHRIEERLTNLEHKISLVSRKRGMIEQRVVYENQEYLVGRVANLETAQGQLYLHMKNISKELSSTSKLSETMVELFETVQGLEDKVDANGSDTKREIARLDINAARKAAELSLTREELSNLRRAVQALSVSASKLQERSDKHQISLDMLNDTLNRLDLSSSIEKASNITHELEQVEDQYRLIVDALPGNCDERDGLTLLAPGPGAPLLASCHKGWIVISRRIDGMVEFDRTWNDYAAGFGSPVNEFWIGNEALHRLTRDNCSRLKIDLMDIYGTHWHAEYEYFNVDSEESGYKLHVSGYSGNATDALSYQNNMAFSAKDRDMDISSTDCAANYHGGWWFSHCQHANLNGKYSLGLTWFKSNTNEWMAIASSEMAIQRKQNCR</sequence>
<organism evidence="5 6">
    <name type="scientific">Polistes dominula</name>
    <name type="common">European paper wasp</name>
    <name type="synonym">Vespa dominula</name>
    <dbReference type="NCBI Taxonomy" id="743375"/>
    <lineage>
        <taxon>Eukaryota</taxon>
        <taxon>Metazoa</taxon>
        <taxon>Ecdysozoa</taxon>
        <taxon>Arthropoda</taxon>
        <taxon>Hexapoda</taxon>
        <taxon>Insecta</taxon>
        <taxon>Pterygota</taxon>
        <taxon>Neoptera</taxon>
        <taxon>Endopterygota</taxon>
        <taxon>Hymenoptera</taxon>
        <taxon>Apocrita</taxon>
        <taxon>Aculeata</taxon>
        <taxon>Vespoidea</taxon>
        <taxon>Vespidae</taxon>
        <taxon>Polistinae</taxon>
        <taxon>Polistini</taxon>
        <taxon>Polistes</taxon>
    </lineage>
</organism>
<dbReference type="RefSeq" id="XP_015178915.1">
    <property type="nucleotide sequence ID" value="XM_015323429.1"/>
</dbReference>
<keyword evidence="2" id="KW-0175">Coiled coil</keyword>
<reference evidence="6" key="1">
    <citation type="submission" date="2025-08" db="UniProtKB">
        <authorList>
            <consortium name="RefSeq"/>
        </authorList>
    </citation>
    <scope>IDENTIFICATION</scope>
    <source>
        <tissue evidence="6">Whole body</tissue>
    </source>
</reference>
<name>A0ABM1IFC8_POLDO</name>
<evidence type="ECO:0000256" key="1">
    <source>
        <dbReference type="ARBA" id="ARBA00023157"/>
    </source>
</evidence>
<feature type="signal peptide" evidence="3">
    <location>
        <begin position="1"/>
        <end position="26"/>
    </location>
</feature>
<evidence type="ECO:0000256" key="3">
    <source>
        <dbReference type="SAM" id="SignalP"/>
    </source>
</evidence>
<dbReference type="PROSITE" id="PS00514">
    <property type="entry name" value="FIBRINOGEN_C_1"/>
    <property type="match status" value="1"/>
</dbReference>
<dbReference type="PANTHER" id="PTHR19143">
    <property type="entry name" value="FIBRINOGEN/TENASCIN/ANGIOPOEITIN"/>
    <property type="match status" value="1"/>
</dbReference>
<gene>
    <name evidence="6" type="primary">LOC107067692</name>
</gene>
<dbReference type="InterPro" id="IPR014716">
    <property type="entry name" value="Fibrinogen_a/b/g_C_1"/>
</dbReference>
<evidence type="ECO:0000313" key="5">
    <source>
        <dbReference type="Proteomes" id="UP000694924"/>
    </source>
</evidence>
<dbReference type="InterPro" id="IPR020837">
    <property type="entry name" value="Fibrinogen_CS"/>
</dbReference>
<evidence type="ECO:0000256" key="2">
    <source>
        <dbReference type="SAM" id="Coils"/>
    </source>
</evidence>
<accession>A0ABM1IFC8</accession>
<dbReference type="InterPro" id="IPR050373">
    <property type="entry name" value="Fibrinogen_C-term_domain"/>
</dbReference>
<dbReference type="Gene3D" id="3.90.215.10">
    <property type="entry name" value="Gamma Fibrinogen, chain A, domain 1"/>
    <property type="match status" value="1"/>
</dbReference>
<keyword evidence="5" id="KW-1185">Reference proteome</keyword>
<dbReference type="PANTHER" id="PTHR19143:SF444">
    <property type="entry name" value="PROTEIN SCABROUS"/>
    <property type="match status" value="1"/>
</dbReference>
<dbReference type="PROSITE" id="PS51406">
    <property type="entry name" value="FIBRINOGEN_C_2"/>
    <property type="match status" value="1"/>
</dbReference>
<dbReference type="InterPro" id="IPR036056">
    <property type="entry name" value="Fibrinogen-like_C"/>
</dbReference>
<dbReference type="GeneID" id="107067692"/>
<keyword evidence="3" id="KW-0732">Signal</keyword>
<evidence type="ECO:0000259" key="4">
    <source>
        <dbReference type="PROSITE" id="PS51406"/>
    </source>
</evidence>
<proteinExistence type="predicted"/>